<evidence type="ECO:0000256" key="1">
    <source>
        <dbReference type="SAM" id="MobiDB-lite"/>
    </source>
</evidence>
<sequence length="105" mass="11821">MSIDLSTVLQVMPYAQNVAHAEVIHPGVQQATAAELALQRLREEGDQVPKVEEQDAADSITDQEEERRRDGRQPRKRQARHSAEEEETTPTHVTPWTGNIIDAKI</sequence>
<keyword evidence="3" id="KW-1185">Reference proteome</keyword>
<gene>
    <name evidence="2" type="ORF">G3N56_10155</name>
</gene>
<dbReference type="AlphaFoldDB" id="A0A7K3NMQ8"/>
<feature type="compositionally biased region" description="Basic and acidic residues" evidence="1">
    <location>
        <begin position="44"/>
        <end position="53"/>
    </location>
</feature>
<evidence type="ECO:0000313" key="3">
    <source>
        <dbReference type="Proteomes" id="UP000469724"/>
    </source>
</evidence>
<feature type="region of interest" description="Disordered" evidence="1">
    <location>
        <begin position="44"/>
        <end position="105"/>
    </location>
</feature>
<accession>A0A7K3NMQ8</accession>
<organism evidence="2 3">
    <name type="scientific">Desulfolutivibrio sulfodismutans</name>
    <dbReference type="NCBI Taxonomy" id="63561"/>
    <lineage>
        <taxon>Bacteria</taxon>
        <taxon>Pseudomonadati</taxon>
        <taxon>Thermodesulfobacteriota</taxon>
        <taxon>Desulfovibrionia</taxon>
        <taxon>Desulfovibrionales</taxon>
        <taxon>Desulfovibrionaceae</taxon>
        <taxon>Desulfolutivibrio</taxon>
    </lineage>
</organism>
<dbReference type="RefSeq" id="WP_163302148.1">
    <property type="nucleotide sequence ID" value="NZ_JAAGRQ010000036.1"/>
</dbReference>
<evidence type="ECO:0000313" key="2">
    <source>
        <dbReference type="EMBL" id="NDY57103.1"/>
    </source>
</evidence>
<protein>
    <submittedName>
        <fullName evidence="2">Uncharacterized protein</fullName>
    </submittedName>
</protein>
<dbReference type="EMBL" id="JAAGRQ010000036">
    <property type="protein sequence ID" value="NDY57103.1"/>
    <property type="molecule type" value="Genomic_DNA"/>
</dbReference>
<name>A0A7K3NMQ8_9BACT</name>
<reference evidence="2 3" key="1">
    <citation type="submission" date="2020-02" db="EMBL/GenBank/DDBJ databases">
        <title>Comparative genomics of sulfur disproportionating microorganisms.</title>
        <authorList>
            <person name="Ward L.M."/>
            <person name="Bertran E."/>
            <person name="Johnston D.T."/>
        </authorList>
    </citation>
    <scope>NUCLEOTIDE SEQUENCE [LARGE SCALE GENOMIC DNA]</scope>
    <source>
        <strain evidence="2 3">DSM 3696</strain>
    </source>
</reference>
<proteinExistence type="predicted"/>
<dbReference type="Proteomes" id="UP000469724">
    <property type="component" value="Unassembled WGS sequence"/>
</dbReference>
<comment type="caution">
    <text evidence="2">The sequence shown here is derived from an EMBL/GenBank/DDBJ whole genome shotgun (WGS) entry which is preliminary data.</text>
</comment>